<evidence type="ECO:0000313" key="7">
    <source>
        <dbReference type="EMBL" id="AIZ58365.1"/>
    </source>
</evidence>
<name>A0A0A7LGK9_SACLA</name>
<dbReference type="InterPro" id="IPR001750">
    <property type="entry name" value="ND/Mrp_TM"/>
</dbReference>
<feature type="transmembrane region" description="Helical" evidence="5">
    <location>
        <begin position="20"/>
        <end position="42"/>
    </location>
</feature>
<dbReference type="InterPro" id="IPR010096">
    <property type="entry name" value="NADH-Q_OxRdtase_suN/2"/>
</dbReference>
<keyword evidence="4 5" id="KW-0472">Membrane</keyword>
<feature type="transmembrane region" description="Helical" evidence="5">
    <location>
        <begin position="139"/>
        <end position="157"/>
    </location>
</feature>
<evidence type="ECO:0000256" key="3">
    <source>
        <dbReference type="ARBA" id="ARBA00022989"/>
    </source>
</evidence>
<feature type="transmembrane region" description="Helical" evidence="5">
    <location>
        <begin position="211"/>
        <end position="228"/>
    </location>
</feature>
<organism evidence="7">
    <name type="scientific">Saccharina latissima</name>
    <name type="common">Sugar kelp</name>
    <dbReference type="NCBI Taxonomy" id="309358"/>
    <lineage>
        <taxon>Eukaryota</taxon>
        <taxon>Sar</taxon>
        <taxon>Stramenopiles</taxon>
        <taxon>Ochrophyta</taxon>
        <taxon>PX clade</taxon>
        <taxon>Phaeophyceae</taxon>
        <taxon>Laminariales</taxon>
        <taxon>Laminariaceae</taxon>
        <taxon>Saccharina</taxon>
    </lineage>
</organism>
<comment type="subcellular location">
    <subcellularLocation>
        <location evidence="1">Membrane</location>
        <topology evidence="1">Multi-pass membrane protein</topology>
    </subcellularLocation>
</comment>
<keyword evidence="2 5" id="KW-0812">Transmembrane</keyword>
<feature type="domain" description="NADH:quinone oxidoreductase/Mrp antiporter transmembrane" evidence="6">
    <location>
        <begin position="134"/>
        <end position="433"/>
    </location>
</feature>
<sequence>MKFALIFQNDTAAFLPELFLAISILVILLHGSFLGVAAASLYTYLTPSMVRLTSTILCVSLLLVLNNPVESQTLWNSVFVTDNIGTWSKAIVFLGLIFCVAISESYMFSARFRAYEFFVFVIGIGLSLCLLISSYDLLSIYLSMEFLSLIFYVLAAWKKNSYFSAEAGLKYFILGSVASIFFLFGASLIYFSMGTTNLGSLTLLTENFNVIPFYIYLGRICVVSALLFKIGAAPYHMWIADVYEGAPTLVGFIFAVIPKFAFFVVILRLSFTSFWSFFPSLWENFFCICGLLSLFIGCVCGLGETKIKRLLAFSSVGHVGFLCLGLASGNIEGIQAVLFYLSIYMFTAAFLWVYIVHLDLSSTSGSTLLTFSDSIGLVRSNPFMGFGVALMIFSLAGIPPFGGFFAKLNIFVSLVDSSLYIVSIFVVITSVISAFYYIRLIKIFYFEKNKNWFFFTPLSKGASMVLVLSGLTIIFFMLSPNIFYLLTYKVGLGLMF</sequence>
<dbReference type="GeneID" id="22833617"/>
<feature type="transmembrane region" description="Helical" evidence="5">
    <location>
        <begin position="337"/>
        <end position="356"/>
    </location>
</feature>
<protein>
    <submittedName>
        <fullName evidence="7">NADH dehydrogenase subunit 2</fullName>
    </submittedName>
</protein>
<evidence type="ECO:0000256" key="5">
    <source>
        <dbReference type="SAM" id="Phobius"/>
    </source>
</evidence>
<dbReference type="AlphaFoldDB" id="A0A0A7LGK9"/>
<feature type="transmembrane region" description="Helical" evidence="5">
    <location>
        <begin position="115"/>
        <end position="133"/>
    </location>
</feature>
<gene>
    <name evidence="7" type="primary">nad2</name>
</gene>
<dbReference type="EMBL" id="KM675818">
    <property type="protein sequence ID" value="AIZ58365.1"/>
    <property type="molecule type" value="Genomic_DNA"/>
</dbReference>
<dbReference type="NCBIfam" id="TIGR01770">
    <property type="entry name" value="NDH_I_N"/>
    <property type="match status" value="1"/>
</dbReference>
<dbReference type="GO" id="GO:0016020">
    <property type="term" value="C:membrane"/>
    <property type="evidence" value="ECO:0007669"/>
    <property type="project" value="UniProtKB-SubCell"/>
</dbReference>
<reference evidence="7" key="1">
    <citation type="submission" date="2014-09" db="EMBL/GenBank/DDBJ databases">
        <title>Sequencing of complete mitochondrial genome of Saccharina latissima ye-C14.</title>
        <authorList>
            <person name="Wang S."/>
            <person name="Fan X."/>
            <person name="Guan Z."/>
            <person name="Xu D."/>
            <person name="Zhang X."/>
            <person name="Wang D."/>
            <person name="Miao Y."/>
            <person name="Ye N."/>
        </authorList>
    </citation>
    <scope>NUCLEOTIDE SEQUENCE</scope>
    <source>
        <strain evidence="7">Ye-C14</strain>
    </source>
</reference>
<feature type="transmembrane region" description="Helical" evidence="5">
    <location>
        <begin position="249"/>
        <end position="269"/>
    </location>
</feature>
<feature type="transmembrane region" description="Helical" evidence="5">
    <location>
        <begin position="310"/>
        <end position="331"/>
    </location>
</feature>
<proteinExistence type="inferred from homology"/>
<evidence type="ECO:0000256" key="1">
    <source>
        <dbReference type="ARBA" id="ARBA00004141"/>
    </source>
</evidence>
<feature type="transmembrane region" description="Helical" evidence="5">
    <location>
        <begin position="169"/>
        <end position="191"/>
    </location>
</feature>
<dbReference type="GO" id="GO:0042773">
    <property type="term" value="P:ATP synthesis coupled electron transport"/>
    <property type="evidence" value="ECO:0007669"/>
    <property type="project" value="InterPro"/>
</dbReference>
<evidence type="ECO:0000259" key="6">
    <source>
        <dbReference type="Pfam" id="PF00361"/>
    </source>
</evidence>
<keyword evidence="3 5" id="KW-1133">Transmembrane helix</keyword>
<feature type="transmembrane region" description="Helical" evidence="5">
    <location>
        <begin position="418"/>
        <end position="440"/>
    </location>
</feature>
<evidence type="ECO:0000256" key="4">
    <source>
        <dbReference type="ARBA" id="ARBA00023136"/>
    </source>
</evidence>
<dbReference type="Pfam" id="PF00361">
    <property type="entry name" value="Proton_antipo_M"/>
    <property type="match status" value="1"/>
</dbReference>
<keyword evidence="7" id="KW-0496">Mitochondrion</keyword>
<dbReference type="HAMAP" id="MF_00445">
    <property type="entry name" value="NDH1_NuoN_1"/>
    <property type="match status" value="1"/>
</dbReference>
<feature type="transmembrane region" description="Helical" evidence="5">
    <location>
        <begin position="281"/>
        <end position="303"/>
    </location>
</feature>
<dbReference type="RefSeq" id="YP_009115005.1">
    <property type="nucleotide sequence ID" value="NC_026108.1"/>
</dbReference>
<feature type="transmembrane region" description="Helical" evidence="5">
    <location>
        <begin position="86"/>
        <end position="103"/>
    </location>
</feature>
<evidence type="ECO:0000256" key="2">
    <source>
        <dbReference type="ARBA" id="ARBA00022692"/>
    </source>
</evidence>
<feature type="transmembrane region" description="Helical" evidence="5">
    <location>
        <begin position="383"/>
        <end position="406"/>
    </location>
</feature>
<feature type="transmembrane region" description="Helical" evidence="5">
    <location>
        <begin position="49"/>
        <end position="66"/>
    </location>
</feature>
<dbReference type="PANTHER" id="PTHR22773">
    <property type="entry name" value="NADH DEHYDROGENASE"/>
    <property type="match status" value="1"/>
</dbReference>
<dbReference type="GO" id="GO:0008137">
    <property type="term" value="F:NADH dehydrogenase (ubiquinone) activity"/>
    <property type="evidence" value="ECO:0007669"/>
    <property type="project" value="InterPro"/>
</dbReference>
<accession>A0A0A7LGK9</accession>
<geneLocation type="mitochondrion" evidence="7"/>
<feature type="transmembrane region" description="Helical" evidence="5">
    <location>
        <begin position="461"/>
        <end position="486"/>
    </location>
</feature>